<evidence type="ECO:0000313" key="1">
    <source>
        <dbReference type="EMBL" id="PWE28628.1"/>
    </source>
</evidence>
<comment type="caution">
    <text evidence="1">The sequence shown here is derived from an EMBL/GenBank/DDBJ whole genome shotgun (WGS) entry which is preliminary data.</text>
</comment>
<protein>
    <submittedName>
        <fullName evidence="1">Uncharacterized protein</fullName>
    </submittedName>
</protein>
<name>A0A2U2C9Q1_9RHOB</name>
<dbReference type="AlphaFoldDB" id="A0A2U2C9Q1"/>
<dbReference type="Proteomes" id="UP000244940">
    <property type="component" value="Unassembled WGS sequence"/>
</dbReference>
<gene>
    <name evidence="1" type="ORF">C4N9_11625</name>
</gene>
<keyword evidence="2" id="KW-1185">Reference proteome</keyword>
<accession>A0A2U2C9Q1</accession>
<dbReference type="EMBL" id="QEYD01000006">
    <property type="protein sequence ID" value="PWE28628.1"/>
    <property type="molecule type" value="Genomic_DNA"/>
</dbReference>
<reference evidence="1 2" key="1">
    <citation type="submission" date="2018-05" db="EMBL/GenBank/DDBJ databases">
        <title>Pararhodobacter marina sp. nov., isolated from deep-sea water of the Indian Ocean.</title>
        <authorList>
            <person name="Lai Q.Sr."/>
            <person name="Liu X."/>
            <person name="Shao Z."/>
        </authorList>
    </citation>
    <scope>NUCLEOTIDE SEQUENCE [LARGE SCALE GENOMIC DNA]</scope>
    <source>
        <strain evidence="1 2">CIC4N-9</strain>
    </source>
</reference>
<organism evidence="1 2">
    <name type="scientific">Pararhodobacter marinus</name>
    <dbReference type="NCBI Taxonomy" id="2184063"/>
    <lineage>
        <taxon>Bacteria</taxon>
        <taxon>Pseudomonadati</taxon>
        <taxon>Pseudomonadota</taxon>
        <taxon>Alphaproteobacteria</taxon>
        <taxon>Rhodobacterales</taxon>
        <taxon>Paracoccaceae</taxon>
        <taxon>Pararhodobacter</taxon>
    </lineage>
</organism>
<sequence length="104" mass="11583">MSAPQEKDRPDPPRWDRVYYQYANRLAHLWFLRAQGVDAHLLLIGFLGDTERGGPSEAEDWHAAYRRADAALGLPRRHALAPFIHHLPPDTAVLTTPASGGGFS</sequence>
<evidence type="ECO:0000313" key="2">
    <source>
        <dbReference type="Proteomes" id="UP000244940"/>
    </source>
</evidence>
<proteinExistence type="predicted"/>